<reference evidence="1" key="1">
    <citation type="submission" date="2020-04" db="EMBL/GenBank/DDBJ databases">
        <authorList>
            <person name="Alioto T."/>
            <person name="Alioto T."/>
            <person name="Gomez Garrido J."/>
        </authorList>
    </citation>
    <scope>NUCLEOTIDE SEQUENCE</scope>
    <source>
        <strain evidence="1">A484AB</strain>
    </source>
</reference>
<dbReference type="PANTHER" id="PTHR37984">
    <property type="entry name" value="PROTEIN CBG26694"/>
    <property type="match status" value="1"/>
</dbReference>
<gene>
    <name evidence="1" type="ORF">PACLA_8A079863</name>
</gene>
<dbReference type="OrthoDB" id="5987296at2759"/>
<dbReference type="PANTHER" id="PTHR37984:SF8">
    <property type="entry name" value="CCHC-TYPE DOMAIN-CONTAINING PROTEIN"/>
    <property type="match status" value="1"/>
</dbReference>
<name>A0A6S7GSV6_PARCT</name>
<dbReference type="InterPro" id="IPR050951">
    <property type="entry name" value="Retrovirus_Pol_polyprotein"/>
</dbReference>
<dbReference type="Pfam" id="PF17919">
    <property type="entry name" value="RT_RNaseH_2"/>
    <property type="match status" value="1"/>
</dbReference>
<dbReference type="SUPFAM" id="SSF56672">
    <property type="entry name" value="DNA/RNA polymerases"/>
    <property type="match status" value="1"/>
</dbReference>
<keyword evidence="2" id="KW-1185">Reference proteome</keyword>
<sequence>MRPPNDVAGVRRILVTVNNLAKFLPHLSEVSEPLRWDCTHDQAFATIKHLITEPPVLKYYEPACPLVLQCDASDHGLGAALILNEKPIAFASRALTDAERNYAQIEKELLAIVGSLRM</sequence>
<dbReference type="Gene3D" id="3.30.70.270">
    <property type="match status" value="1"/>
</dbReference>
<accession>A0A6S7GSV6</accession>
<comment type="caution">
    <text evidence="1">The sequence shown here is derived from an EMBL/GenBank/DDBJ whole genome shotgun (WGS) entry which is preliminary data.</text>
</comment>
<dbReference type="InterPro" id="IPR043502">
    <property type="entry name" value="DNA/RNA_pol_sf"/>
</dbReference>
<dbReference type="EMBL" id="CACRXK020002893">
    <property type="protein sequence ID" value="CAB3996544.1"/>
    <property type="molecule type" value="Genomic_DNA"/>
</dbReference>
<dbReference type="InterPro" id="IPR041577">
    <property type="entry name" value="RT_RNaseH_2"/>
</dbReference>
<evidence type="ECO:0000313" key="1">
    <source>
        <dbReference type="EMBL" id="CAB3996544.1"/>
    </source>
</evidence>
<proteinExistence type="predicted"/>
<dbReference type="AlphaFoldDB" id="A0A6S7GSV6"/>
<evidence type="ECO:0000313" key="2">
    <source>
        <dbReference type="Proteomes" id="UP001152795"/>
    </source>
</evidence>
<dbReference type="Proteomes" id="UP001152795">
    <property type="component" value="Unassembled WGS sequence"/>
</dbReference>
<dbReference type="InterPro" id="IPR043128">
    <property type="entry name" value="Rev_trsase/Diguanyl_cyclase"/>
</dbReference>
<organism evidence="1 2">
    <name type="scientific">Paramuricea clavata</name>
    <name type="common">Red gorgonian</name>
    <name type="synonym">Violescent sea-whip</name>
    <dbReference type="NCBI Taxonomy" id="317549"/>
    <lineage>
        <taxon>Eukaryota</taxon>
        <taxon>Metazoa</taxon>
        <taxon>Cnidaria</taxon>
        <taxon>Anthozoa</taxon>
        <taxon>Octocorallia</taxon>
        <taxon>Malacalcyonacea</taxon>
        <taxon>Plexauridae</taxon>
        <taxon>Paramuricea</taxon>
    </lineage>
</organism>
<protein>
    <submittedName>
        <fullName evidence="1">Uncharacterized protein</fullName>
    </submittedName>
</protein>